<evidence type="ECO:0000313" key="6">
    <source>
        <dbReference type="EMBL" id="TVX99760.1"/>
    </source>
</evidence>
<dbReference type="InterPro" id="IPR001647">
    <property type="entry name" value="HTH_TetR"/>
</dbReference>
<dbReference type="Pfam" id="PF00440">
    <property type="entry name" value="TetR_N"/>
    <property type="match status" value="1"/>
</dbReference>
<evidence type="ECO:0000256" key="2">
    <source>
        <dbReference type="ARBA" id="ARBA00023125"/>
    </source>
</evidence>
<comment type="caution">
    <text evidence="6">The sequence shown here is derived from an EMBL/GenBank/DDBJ whole genome shotgun (WGS) entry which is preliminary data.</text>
</comment>
<dbReference type="PANTHER" id="PTHR47506:SF6">
    <property type="entry name" value="HTH-TYPE TRANSCRIPTIONAL REPRESSOR NEMR"/>
    <property type="match status" value="1"/>
</dbReference>
<dbReference type="Pfam" id="PF17922">
    <property type="entry name" value="TetR_C_17"/>
    <property type="match status" value="1"/>
</dbReference>
<gene>
    <name evidence="6" type="ORF">FPZ45_12480</name>
</gene>
<dbReference type="Gene3D" id="1.10.10.60">
    <property type="entry name" value="Homeodomain-like"/>
    <property type="match status" value="1"/>
</dbReference>
<dbReference type="InterPro" id="IPR036271">
    <property type="entry name" value="Tet_transcr_reg_TetR-rel_C_sf"/>
</dbReference>
<dbReference type="RefSeq" id="WP_144701927.1">
    <property type="nucleotide sequence ID" value="NZ_VNJJ01000006.1"/>
</dbReference>
<dbReference type="PRINTS" id="PR00455">
    <property type="entry name" value="HTHTETR"/>
</dbReference>
<dbReference type="EMBL" id="VNJJ01000006">
    <property type="protein sequence ID" value="TVX99760.1"/>
    <property type="molecule type" value="Genomic_DNA"/>
</dbReference>
<dbReference type="PANTHER" id="PTHR47506">
    <property type="entry name" value="TRANSCRIPTIONAL REGULATORY PROTEIN"/>
    <property type="match status" value="1"/>
</dbReference>
<keyword evidence="2 4" id="KW-0238">DNA-binding</keyword>
<evidence type="ECO:0000256" key="3">
    <source>
        <dbReference type="ARBA" id="ARBA00023163"/>
    </source>
</evidence>
<keyword evidence="3" id="KW-0804">Transcription</keyword>
<name>A0A559JIR0_9BACL</name>
<dbReference type="PROSITE" id="PS50977">
    <property type="entry name" value="HTH_TETR_2"/>
    <property type="match status" value="1"/>
</dbReference>
<protein>
    <submittedName>
        <fullName evidence="6">TetR/AcrR family transcriptional regulator</fullName>
    </submittedName>
</protein>
<dbReference type="InterPro" id="IPR009057">
    <property type="entry name" value="Homeodomain-like_sf"/>
</dbReference>
<evidence type="ECO:0000256" key="4">
    <source>
        <dbReference type="PROSITE-ProRule" id="PRU00335"/>
    </source>
</evidence>
<keyword evidence="7" id="KW-1185">Reference proteome</keyword>
<keyword evidence="1" id="KW-0805">Transcription regulation</keyword>
<proteinExistence type="predicted"/>
<dbReference type="PROSITE" id="PS01081">
    <property type="entry name" value="HTH_TETR_1"/>
    <property type="match status" value="1"/>
</dbReference>
<evidence type="ECO:0000313" key="7">
    <source>
        <dbReference type="Proteomes" id="UP000316330"/>
    </source>
</evidence>
<reference evidence="6 7" key="1">
    <citation type="submission" date="2019-07" db="EMBL/GenBank/DDBJ databases">
        <authorList>
            <person name="Kim J."/>
        </authorList>
    </citation>
    <scope>NUCLEOTIDE SEQUENCE [LARGE SCALE GENOMIC DNA]</scope>
    <source>
        <strain evidence="6 7">G13</strain>
    </source>
</reference>
<dbReference type="GO" id="GO:0003677">
    <property type="term" value="F:DNA binding"/>
    <property type="evidence" value="ECO:0007669"/>
    <property type="project" value="UniProtKB-UniRule"/>
</dbReference>
<feature type="domain" description="HTH tetR-type" evidence="5">
    <location>
        <begin position="11"/>
        <end position="71"/>
    </location>
</feature>
<sequence>MSPKITETHRENKRKEILEAAKRVFIRQGYLASTMKDVVEESGLSRGGVYLYFSSTEEMLLDMFQEGDHANDVQVEDLLTSFPTVWTALNALFDHLQEELLHVGESLIPVLYEALMAGWRKLTYADLMNVRYANAVVRIAEMLQEGIRRGEFRPLVDVDTMARMFITLNDGIMVEAIQFGAEHARTKKQIDAFRQAFKHLLGITEEETPNERIIQKS</sequence>
<dbReference type="Gene3D" id="1.10.357.10">
    <property type="entry name" value="Tetracycline Repressor, domain 2"/>
    <property type="match status" value="1"/>
</dbReference>
<dbReference type="Proteomes" id="UP000316330">
    <property type="component" value="Unassembled WGS sequence"/>
</dbReference>
<feature type="DNA-binding region" description="H-T-H motif" evidence="4">
    <location>
        <begin position="34"/>
        <end position="53"/>
    </location>
</feature>
<dbReference type="SUPFAM" id="SSF48498">
    <property type="entry name" value="Tetracyclin repressor-like, C-terminal domain"/>
    <property type="match status" value="1"/>
</dbReference>
<dbReference type="InterPro" id="IPR023772">
    <property type="entry name" value="DNA-bd_HTH_TetR-type_CS"/>
</dbReference>
<dbReference type="OrthoDB" id="9814703at2"/>
<dbReference type="SUPFAM" id="SSF46689">
    <property type="entry name" value="Homeodomain-like"/>
    <property type="match status" value="1"/>
</dbReference>
<dbReference type="AlphaFoldDB" id="A0A559JIR0"/>
<dbReference type="InterPro" id="IPR041612">
    <property type="entry name" value="YfiR_C"/>
</dbReference>
<evidence type="ECO:0000259" key="5">
    <source>
        <dbReference type="PROSITE" id="PS50977"/>
    </source>
</evidence>
<accession>A0A559JIR0</accession>
<evidence type="ECO:0000256" key="1">
    <source>
        <dbReference type="ARBA" id="ARBA00023015"/>
    </source>
</evidence>
<organism evidence="6 7">
    <name type="scientific">Cohnella terricola</name>
    <dbReference type="NCBI Taxonomy" id="1289167"/>
    <lineage>
        <taxon>Bacteria</taxon>
        <taxon>Bacillati</taxon>
        <taxon>Bacillota</taxon>
        <taxon>Bacilli</taxon>
        <taxon>Bacillales</taxon>
        <taxon>Paenibacillaceae</taxon>
        <taxon>Cohnella</taxon>
    </lineage>
</organism>